<gene>
    <name evidence="1" type="ORF">HMPREF0476_0411</name>
</gene>
<organism evidence="1 2">
    <name type="scientific">Kingella kingae ATCC 23330</name>
    <dbReference type="NCBI Taxonomy" id="887327"/>
    <lineage>
        <taxon>Bacteria</taxon>
        <taxon>Pseudomonadati</taxon>
        <taxon>Pseudomonadota</taxon>
        <taxon>Betaproteobacteria</taxon>
        <taxon>Neisseriales</taxon>
        <taxon>Neisseriaceae</taxon>
        <taxon>Kingella</taxon>
    </lineage>
</organism>
<feature type="non-terminal residue" evidence="1">
    <location>
        <position position="52"/>
    </location>
</feature>
<protein>
    <submittedName>
        <fullName evidence="1">Bacteriophage tail fiber protein</fullName>
    </submittedName>
</protein>
<dbReference type="HOGENOM" id="CLU_3091957_0_0_4"/>
<comment type="caution">
    <text evidence="1">The sequence shown here is derived from an EMBL/GenBank/DDBJ whole genome shotgun (WGS) entry which is preliminary data.</text>
</comment>
<reference evidence="1 2" key="1">
    <citation type="submission" date="2011-04" db="EMBL/GenBank/DDBJ databases">
        <authorList>
            <person name="Muzny D."/>
            <person name="Qin X."/>
            <person name="Deng J."/>
            <person name="Jiang H."/>
            <person name="Liu Y."/>
            <person name="Qu J."/>
            <person name="Song X.-Z."/>
            <person name="Zhang L."/>
            <person name="Thornton R."/>
            <person name="Coyle M."/>
            <person name="Francisco L."/>
            <person name="Jackson L."/>
            <person name="Javaid M."/>
            <person name="Korchina V."/>
            <person name="Kovar C."/>
            <person name="Mata R."/>
            <person name="Mathew T."/>
            <person name="Ngo R."/>
            <person name="Nguyen L."/>
            <person name="Nguyen N."/>
            <person name="Okwuonu G."/>
            <person name="Ongeri F."/>
            <person name="Pham C."/>
            <person name="Simmons D."/>
            <person name="Wilczek-Boney K."/>
            <person name="Hale W."/>
            <person name="Jakkamsetti A."/>
            <person name="Pham P."/>
            <person name="Ruth R."/>
            <person name="San Lucas F."/>
            <person name="Warren J."/>
            <person name="Zhang J."/>
            <person name="Zhao Z."/>
            <person name="Zhou C."/>
            <person name="Zhu D."/>
            <person name="Lee S."/>
            <person name="Bess C."/>
            <person name="Blankenburg K."/>
            <person name="Forbes L."/>
            <person name="Fu Q."/>
            <person name="Gubbala S."/>
            <person name="Hirani K."/>
            <person name="Jayaseelan J.C."/>
            <person name="Lara F."/>
            <person name="Munidasa M."/>
            <person name="Palculict T."/>
            <person name="Patil S."/>
            <person name="Pu L.-L."/>
            <person name="Saada N."/>
            <person name="Tang L."/>
            <person name="Weissenberger G."/>
            <person name="Zhu Y."/>
            <person name="Hemphill L."/>
            <person name="Shang Y."/>
            <person name="Youmans B."/>
            <person name="Ayvaz T."/>
            <person name="Ross M."/>
            <person name="Santibanez J."/>
            <person name="Aqrawi P."/>
            <person name="Gross S."/>
            <person name="Joshi V."/>
            <person name="Fowler G."/>
            <person name="Nazareth L."/>
            <person name="Reid J."/>
            <person name="Worley K."/>
            <person name="Petrosino J."/>
            <person name="Highlander S."/>
            <person name="Gibbs R."/>
        </authorList>
    </citation>
    <scope>NUCLEOTIDE SEQUENCE [LARGE SCALE GENOMIC DNA]</scope>
    <source>
        <strain evidence="1 2">ATCC 23330</strain>
    </source>
</reference>
<evidence type="ECO:0000313" key="1">
    <source>
        <dbReference type="EMBL" id="EGK11389.1"/>
    </source>
</evidence>
<dbReference type="Proteomes" id="UP000004207">
    <property type="component" value="Unassembled WGS sequence"/>
</dbReference>
<dbReference type="EMBL" id="AFHS01000011">
    <property type="protein sequence ID" value="EGK11389.1"/>
    <property type="molecule type" value="Genomic_DNA"/>
</dbReference>
<evidence type="ECO:0000313" key="2">
    <source>
        <dbReference type="Proteomes" id="UP000004207"/>
    </source>
</evidence>
<proteinExistence type="predicted"/>
<name>F5S5C8_KINKI</name>
<accession>F5S5C8</accession>
<sequence>MTQLNLQAQWRGAIEQIETGDRVLGGANGKINQIFTALGDRTEYLKLKLESD</sequence>
<dbReference type="AlphaFoldDB" id="F5S5C8"/>
<keyword evidence="2" id="KW-1185">Reference proteome</keyword>